<dbReference type="EMBL" id="FOFR01000018">
    <property type="protein sequence ID" value="SER95684.1"/>
    <property type="molecule type" value="Genomic_DNA"/>
</dbReference>
<dbReference type="AlphaFoldDB" id="A0A1H9TFD9"/>
<name>A0A1H9TFD9_9PSEU</name>
<protein>
    <submittedName>
        <fullName evidence="1">Uncharacterized protein</fullName>
    </submittedName>
</protein>
<evidence type="ECO:0000313" key="2">
    <source>
        <dbReference type="Proteomes" id="UP000199352"/>
    </source>
</evidence>
<accession>A0A1H9TFD9</accession>
<proteinExistence type="predicted"/>
<evidence type="ECO:0000313" key="1">
    <source>
        <dbReference type="EMBL" id="SER95684.1"/>
    </source>
</evidence>
<gene>
    <name evidence="1" type="ORF">SAMN05216188_11878</name>
</gene>
<keyword evidence="2" id="KW-1185">Reference proteome</keyword>
<organism evidence="1 2">
    <name type="scientific">Lentzea xinjiangensis</name>
    <dbReference type="NCBI Taxonomy" id="402600"/>
    <lineage>
        <taxon>Bacteria</taxon>
        <taxon>Bacillati</taxon>
        <taxon>Actinomycetota</taxon>
        <taxon>Actinomycetes</taxon>
        <taxon>Pseudonocardiales</taxon>
        <taxon>Pseudonocardiaceae</taxon>
        <taxon>Lentzea</taxon>
    </lineage>
</organism>
<dbReference type="RefSeq" id="WP_177221483.1">
    <property type="nucleotide sequence ID" value="NZ_FOFR01000018.1"/>
</dbReference>
<sequence>MTAPKVHDEPVGHTAGQLVTWRDTEAVLLDADGPWPTVLPVDSNVGWSVHETEVSPR</sequence>
<dbReference type="Proteomes" id="UP000199352">
    <property type="component" value="Unassembled WGS sequence"/>
</dbReference>
<reference evidence="2" key="1">
    <citation type="submission" date="2016-10" db="EMBL/GenBank/DDBJ databases">
        <authorList>
            <person name="Varghese N."/>
            <person name="Submissions S."/>
        </authorList>
    </citation>
    <scope>NUCLEOTIDE SEQUENCE [LARGE SCALE GENOMIC DNA]</scope>
    <source>
        <strain evidence="2">CGMCC 4.3525</strain>
    </source>
</reference>
<dbReference type="STRING" id="402600.SAMN05216188_11878"/>